<dbReference type="RefSeq" id="WP_002695318.1">
    <property type="nucleotide sequence ID" value="NZ_AAWS01000007.1"/>
</dbReference>
<feature type="compositionally biased region" description="Basic and acidic residues" evidence="1">
    <location>
        <begin position="1"/>
        <end position="10"/>
    </location>
</feature>
<gene>
    <name evidence="2" type="ORF">M23134_08182</name>
</gene>
<comment type="caution">
    <text evidence="2">The sequence shown here is derived from an EMBL/GenBank/DDBJ whole genome shotgun (WGS) entry which is preliminary data.</text>
</comment>
<dbReference type="EMBL" id="AAWS01000007">
    <property type="protein sequence ID" value="EAY30353.1"/>
    <property type="molecule type" value="Genomic_DNA"/>
</dbReference>
<feature type="region of interest" description="Disordered" evidence="1">
    <location>
        <begin position="1"/>
        <end position="35"/>
    </location>
</feature>
<keyword evidence="3" id="KW-1185">Reference proteome</keyword>
<dbReference type="Proteomes" id="UP000004095">
    <property type="component" value="Unassembled WGS sequence"/>
</dbReference>
<evidence type="ECO:0000313" key="2">
    <source>
        <dbReference type="EMBL" id="EAY30353.1"/>
    </source>
</evidence>
<evidence type="ECO:0000256" key="1">
    <source>
        <dbReference type="SAM" id="MobiDB-lite"/>
    </source>
</evidence>
<dbReference type="AlphaFoldDB" id="A1ZH84"/>
<organism evidence="2 3">
    <name type="scientific">Microscilla marina ATCC 23134</name>
    <dbReference type="NCBI Taxonomy" id="313606"/>
    <lineage>
        <taxon>Bacteria</taxon>
        <taxon>Pseudomonadati</taxon>
        <taxon>Bacteroidota</taxon>
        <taxon>Cytophagia</taxon>
        <taxon>Cytophagales</taxon>
        <taxon>Microscillaceae</taxon>
        <taxon>Microscilla</taxon>
    </lineage>
</organism>
<feature type="compositionally biased region" description="Basic residues" evidence="1">
    <location>
        <begin position="11"/>
        <end position="28"/>
    </location>
</feature>
<name>A1ZH84_MICM2</name>
<accession>A1ZH84</accession>
<sequence length="52" mass="6137">MAVTRLERKGRTNRARANNRKAVMKHQSTKPTIKKVDIEAIKKEFEEKKKDQ</sequence>
<proteinExistence type="predicted"/>
<reference evidence="2 3" key="1">
    <citation type="submission" date="2007-01" db="EMBL/GenBank/DDBJ databases">
        <authorList>
            <person name="Haygood M."/>
            <person name="Podell S."/>
            <person name="Anderson C."/>
            <person name="Hopkinson B."/>
            <person name="Roe K."/>
            <person name="Barbeau K."/>
            <person name="Gaasterland T."/>
            <person name="Ferriera S."/>
            <person name="Johnson J."/>
            <person name="Kravitz S."/>
            <person name="Beeson K."/>
            <person name="Sutton G."/>
            <person name="Rogers Y.-H."/>
            <person name="Friedman R."/>
            <person name="Frazier M."/>
            <person name="Venter J.C."/>
        </authorList>
    </citation>
    <scope>NUCLEOTIDE SEQUENCE [LARGE SCALE GENOMIC DNA]</scope>
    <source>
        <strain evidence="2 3">ATCC 23134</strain>
    </source>
</reference>
<evidence type="ECO:0000313" key="3">
    <source>
        <dbReference type="Proteomes" id="UP000004095"/>
    </source>
</evidence>
<protein>
    <submittedName>
        <fullName evidence="2">Uncharacterized protein</fullName>
    </submittedName>
</protein>